<dbReference type="RefSeq" id="WP_263334620.1">
    <property type="nucleotide sequence ID" value="NZ_JAGSYH010000002.1"/>
</dbReference>
<dbReference type="SUPFAM" id="SSF51735">
    <property type="entry name" value="NAD(P)-binding Rossmann-fold domains"/>
    <property type="match status" value="1"/>
</dbReference>
<dbReference type="Gene3D" id="3.40.50.720">
    <property type="entry name" value="NAD(P)-binding Rossmann-like Domain"/>
    <property type="match status" value="1"/>
</dbReference>
<evidence type="ECO:0000256" key="1">
    <source>
        <dbReference type="ARBA" id="ARBA00023002"/>
    </source>
</evidence>
<evidence type="ECO:0000313" key="3">
    <source>
        <dbReference type="EMBL" id="MFC5861025.1"/>
    </source>
</evidence>
<evidence type="ECO:0000259" key="2">
    <source>
        <dbReference type="Pfam" id="PF03807"/>
    </source>
</evidence>
<dbReference type="Proteomes" id="UP001596091">
    <property type="component" value="Unassembled WGS sequence"/>
</dbReference>
<sequence>MKIAILGTGHIGSALADLWLRHGHSIVLGVRDKGKISAAESSHTGATASLVADAAQYCEVVVLAVPWDAAESVLRTTGDLAGKVLIDTTNPLKKDLSGLENLGGRSAAELVQEAQPQARVVKAFNTVGAPFLGHGQVGGAVAGGFYCSDDLGAKAITAGLVEQAGLFPTDCGALRNARYLEAMAMLWIDMAFGSRRGQRFAFHLLNDNQPLN</sequence>
<keyword evidence="4" id="KW-1185">Reference proteome</keyword>
<dbReference type="InterPro" id="IPR036291">
    <property type="entry name" value="NAD(P)-bd_dom_sf"/>
</dbReference>
<organism evidence="3 4">
    <name type="scientific">Acidicapsa dinghuensis</name>
    <dbReference type="NCBI Taxonomy" id="2218256"/>
    <lineage>
        <taxon>Bacteria</taxon>
        <taxon>Pseudomonadati</taxon>
        <taxon>Acidobacteriota</taxon>
        <taxon>Terriglobia</taxon>
        <taxon>Terriglobales</taxon>
        <taxon>Acidobacteriaceae</taxon>
        <taxon>Acidicapsa</taxon>
    </lineage>
</organism>
<gene>
    <name evidence="3" type="ORF">ACFPT7_01820</name>
</gene>
<dbReference type="Pfam" id="PF03807">
    <property type="entry name" value="F420_oxidored"/>
    <property type="match status" value="1"/>
</dbReference>
<dbReference type="InterPro" id="IPR028939">
    <property type="entry name" value="P5C_Rdtase_cat_N"/>
</dbReference>
<dbReference type="EMBL" id="JBHSPH010000001">
    <property type="protein sequence ID" value="MFC5861025.1"/>
    <property type="molecule type" value="Genomic_DNA"/>
</dbReference>
<accession>A0ABW1ECU5</accession>
<keyword evidence="1" id="KW-0560">Oxidoreductase</keyword>
<reference evidence="4" key="1">
    <citation type="journal article" date="2019" name="Int. J. Syst. Evol. Microbiol.">
        <title>The Global Catalogue of Microorganisms (GCM) 10K type strain sequencing project: providing services to taxonomists for standard genome sequencing and annotation.</title>
        <authorList>
            <consortium name="The Broad Institute Genomics Platform"/>
            <consortium name="The Broad Institute Genome Sequencing Center for Infectious Disease"/>
            <person name="Wu L."/>
            <person name="Ma J."/>
        </authorList>
    </citation>
    <scope>NUCLEOTIDE SEQUENCE [LARGE SCALE GENOMIC DNA]</scope>
    <source>
        <strain evidence="4">JCM 4087</strain>
    </source>
</reference>
<comment type="caution">
    <text evidence="3">The sequence shown here is derived from an EMBL/GenBank/DDBJ whole genome shotgun (WGS) entry which is preliminary data.</text>
</comment>
<evidence type="ECO:0000313" key="4">
    <source>
        <dbReference type="Proteomes" id="UP001596091"/>
    </source>
</evidence>
<dbReference type="InterPro" id="IPR051267">
    <property type="entry name" value="STEAP_metalloreductase"/>
</dbReference>
<protein>
    <submittedName>
        <fullName evidence="3">NADPH-dependent F420 reductase</fullName>
    </submittedName>
</protein>
<dbReference type="PANTHER" id="PTHR14239">
    <property type="entry name" value="DUDULIN-RELATED"/>
    <property type="match status" value="1"/>
</dbReference>
<feature type="domain" description="Pyrroline-5-carboxylate reductase catalytic N-terminal" evidence="2">
    <location>
        <begin position="2"/>
        <end position="91"/>
    </location>
</feature>
<proteinExistence type="predicted"/>
<name>A0ABW1ECU5_9BACT</name>